<evidence type="ECO:0000256" key="1">
    <source>
        <dbReference type="SAM" id="Phobius"/>
    </source>
</evidence>
<evidence type="ECO:0000313" key="5">
    <source>
        <dbReference type="Proteomes" id="UP000007590"/>
    </source>
</evidence>
<dbReference type="InterPro" id="IPR032508">
    <property type="entry name" value="FecR_C"/>
</dbReference>
<dbReference type="RefSeq" id="WP_014681650.1">
    <property type="nucleotide sequence ID" value="NC_017770.1"/>
</dbReference>
<dbReference type="STRING" id="929556.Solca_3420"/>
<evidence type="ECO:0000313" key="4">
    <source>
        <dbReference type="EMBL" id="AFD08427.1"/>
    </source>
</evidence>
<sequence>MTENRNKVVQKDINQSKSNLNLPANAEEQQRLDEWFDSLNTNESTKPFVNEADKEMLKQHIFDNVLTRINEREQENSSTNVRKISWPWLRIAASVALISVIGWAAYKYVAKPDVKAIEYVAVTATNGKVMQVILPDSTSIWLQAGTTLKYPKRFSDTSREVYLEDGLAYFEVTHNESKPFIVHTPQIDTRVLGTSFVVKTYKQLEDVQVELLTGRVRVSHDKNVIGELTPNKRLTYHKASAKAEIEEFNTAASAGFVNGDIVMQRAGFDELFTTLHNVYGVNVKYDTAQFKACKFNLRFNTRLKVEEVLEIVNGIHTIKYEIKGNEVTVSTKGCNKE</sequence>
<accession>H8KX98</accession>
<feature type="transmembrane region" description="Helical" evidence="1">
    <location>
        <begin position="88"/>
        <end position="106"/>
    </location>
</feature>
<proteinExistence type="predicted"/>
<dbReference type="Pfam" id="PF16344">
    <property type="entry name" value="FecR_C"/>
    <property type="match status" value="1"/>
</dbReference>
<gene>
    <name evidence="4" type="ordered locus">Solca_3420</name>
</gene>
<dbReference type="KEGG" id="scn:Solca_3420"/>
<reference evidence="4" key="1">
    <citation type="submission" date="2012-02" db="EMBL/GenBank/DDBJ databases">
        <title>The complete genome of Solitalea canadensis DSM 3403.</title>
        <authorList>
            <consortium name="US DOE Joint Genome Institute (JGI-PGF)"/>
            <person name="Lucas S."/>
            <person name="Copeland A."/>
            <person name="Lapidus A."/>
            <person name="Glavina del Rio T."/>
            <person name="Dalin E."/>
            <person name="Tice H."/>
            <person name="Bruce D."/>
            <person name="Goodwin L."/>
            <person name="Pitluck S."/>
            <person name="Peters L."/>
            <person name="Ovchinnikova G."/>
            <person name="Lu M."/>
            <person name="Kyrpides N."/>
            <person name="Mavromatis K."/>
            <person name="Ivanova N."/>
            <person name="Brettin T."/>
            <person name="Detter J.C."/>
            <person name="Han C."/>
            <person name="Larimer F."/>
            <person name="Land M."/>
            <person name="Hauser L."/>
            <person name="Markowitz V."/>
            <person name="Cheng J.-F."/>
            <person name="Hugenholtz P."/>
            <person name="Woyke T."/>
            <person name="Wu D."/>
            <person name="Spring S."/>
            <person name="Schroeder M."/>
            <person name="Kopitz M."/>
            <person name="Brambilla E."/>
            <person name="Klenk H.-P."/>
            <person name="Eisen J.A."/>
        </authorList>
    </citation>
    <scope>NUCLEOTIDE SEQUENCE</scope>
    <source>
        <strain evidence="4">DSM 3403</strain>
    </source>
</reference>
<evidence type="ECO:0000259" key="2">
    <source>
        <dbReference type="Pfam" id="PF04773"/>
    </source>
</evidence>
<keyword evidence="1" id="KW-0812">Transmembrane</keyword>
<dbReference type="AlphaFoldDB" id="H8KX98"/>
<dbReference type="PANTHER" id="PTHR30273:SF2">
    <property type="entry name" value="PROTEIN FECR"/>
    <property type="match status" value="1"/>
</dbReference>
<protein>
    <submittedName>
        <fullName evidence="4">Fe2+-dicitrate sensor, membrane component</fullName>
    </submittedName>
</protein>
<name>H8KX98_SOLCM</name>
<feature type="domain" description="FecR protein" evidence="2">
    <location>
        <begin position="124"/>
        <end position="217"/>
    </location>
</feature>
<dbReference type="eggNOG" id="COG3712">
    <property type="taxonomic scope" value="Bacteria"/>
</dbReference>
<evidence type="ECO:0000259" key="3">
    <source>
        <dbReference type="Pfam" id="PF16344"/>
    </source>
</evidence>
<dbReference type="PANTHER" id="PTHR30273">
    <property type="entry name" value="PERIPLASMIC SIGNAL SENSOR AND SIGMA FACTOR ACTIVATOR FECR-RELATED"/>
    <property type="match status" value="1"/>
</dbReference>
<dbReference type="GO" id="GO:0016989">
    <property type="term" value="F:sigma factor antagonist activity"/>
    <property type="evidence" value="ECO:0007669"/>
    <property type="project" value="TreeGrafter"/>
</dbReference>
<dbReference type="Gene3D" id="2.60.120.1440">
    <property type="match status" value="1"/>
</dbReference>
<dbReference type="Gene3D" id="3.55.50.30">
    <property type="match status" value="1"/>
</dbReference>
<keyword evidence="5" id="KW-1185">Reference proteome</keyword>
<dbReference type="InterPro" id="IPR012373">
    <property type="entry name" value="Ferrdict_sens_TM"/>
</dbReference>
<feature type="domain" description="Protein FecR C-terminal" evidence="3">
    <location>
        <begin position="261"/>
        <end position="329"/>
    </location>
</feature>
<dbReference type="HOGENOM" id="CLU_050192_2_1_10"/>
<organism evidence="4 5">
    <name type="scientific">Solitalea canadensis (strain ATCC 29591 / DSM 3403 / JCM 21819 / LMG 8368 / NBRC 15130 / NCIMB 12057 / USAM 9D)</name>
    <name type="common">Flexibacter canadensis</name>
    <dbReference type="NCBI Taxonomy" id="929556"/>
    <lineage>
        <taxon>Bacteria</taxon>
        <taxon>Pseudomonadati</taxon>
        <taxon>Bacteroidota</taxon>
        <taxon>Sphingobacteriia</taxon>
        <taxon>Sphingobacteriales</taxon>
        <taxon>Sphingobacteriaceae</taxon>
        <taxon>Solitalea</taxon>
    </lineage>
</organism>
<keyword evidence="1" id="KW-1133">Transmembrane helix</keyword>
<dbReference type="PIRSF" id="PIRSF018266">
    <property type="entry name" value="FecR"/>
    <property type="match status" value="1"/>
</dbReference>
<dbReference type="InterPro" id="IPR006860">
    <property type="entry name" value="FecR"/>
</dbReference>
<dbReference type="EMBL" id="CP003349">
    <property type="protein sequence ID" value="AFD08427.1"/>
    <property type="molecule type" value="Genomic_DNA"/>
</dbReference>
<keyword evidence="1" id="KW-0472">Membrane</keyword>
<dbReference type="Pfam" id="PF04773">
    <property type="entry name" value="FecR"/>
    <property type="match status" value="1"/>
</dbReference>
<dbReference type="Proteomes" id="UP000007590">
    <property type="component" value="Chromosome"/>
</dbReference>